<dbReference type="SUPFAM" id="SSF109854">
    <property type="entry name" value="DinB/YfiT-like putative metalloenzymes"/>
    <property type="match status" value="1"/>
</dbReference>
<proteinExistence type="predicted"/>
<dbReference type="RefSeq" id="WP_141788578.1">
    <property type="nucleotide sequence ID" value="NZ_BAAAKX010000002.1"/>
</dbReference>
<dbReference type="OrthoDB" id="3268903at2"/>
<evidence type="ECO:0000313" key="1">
    <source>
        <dbReference type="EMBL" id="TQL60715.1"/>
    </source>
</evidence>
<dbReference type="NCBIfam" id="TIGR03083">
    <property type="entry name" value="maleylpyruvate isomerase family mycothiol-dependent enzyme"/>
    <property type="match status" value="1"/>
</dbReference>
<comment type="caution">
    <text evidence="1">The sequence shown here is derived from an EMBL/GenBank/DDBJ whole genome shotgun (WGS) entry which is preliminary data.</text>
</comment>
<keyword evidence="2" id="KW-1185">Reference proteome</keyword>
<organism evidence="1 2">
    <name type="scientific">Oryzihumus leptocrescens</name>
    <dbReference type="NCBI Taxonomy" id="297536"/>
    <lineage>
        <taxon>Bacteria</taxon>
        <taxon>Bacillati</taxon>
        <taxon>Actinomycetota</taxon>
        <taxon>Actinomycetes</taxon>
        <taxon>Micrococcales</taxon>
        <taxon>Intrasporangiaceae</taxon>
        <taxon>Oryzihumus</taxon>
    </lineage>
</organism>
<dbReference type="InterPro" id="IPR034660">
    <property type="entry name" value="DinB/YfiT-like"/>
</dbReference>
<dbReference type="NCBIfam" id="TIGR03085">
    <property type="entry name" value="TIGR03085 family metal-binding protein"/>
    <property type="match status" value="1"/>
</dbReference>
<evidence type="ECO:0000313" key="2">
    <source>
        <dbReference type="Proteomes" id="UP000319514"/>
    </source>
</evidence>
<name>A0A542ZK39_9MICO</name>
<dbReference type="InterPro" id="IPR017519">
    <property type="entry name" value="CHP03085"/>
</dbReference>
<reference evidence="1 2" key="1">
    <citation type="submission" date="2019-06" db="EMBL/GenBank/DDBJ databases">
        <title>Sequencing the genomes of 1000 actinobacteria strains.</title>
        <authorList>
            <person name="Klenk H.-P."/>
        </authorList>
    </citation>
    <scope>NUCLEOTIDE SEQUENCE [LARGE SCALE GENOMIC DNA]</scope>
    <source>
        <strain evidence="1 2">DSM 18082</strain>
    </source>
</reference>
<sequence>MTRCARSERAALCDTFERVGPDAPTLCSPWRTRDLAAHLVVRERRPDAAFGIWLGPLERHNKHVMDGYAGMPWGELVDLVRTGPPRWWFTRVPSLDERTNLPEFYIHHEDVLRARPGWRKRERGAELEAALWQSLSATARLMFRRVPVGVVLVTPSHGRQAVKAPTARGTVVLRGEPGELMLLAYGRRDVADVQVTGPDEAVTGFGLGRLGIT</sequence>
<protein>
    <submittedName>
        <fullName evidence="1">Uncharacterized protein (TIGR03085 family)</fullName>
    </submittedName>
</protein>
<dbReference type="Proteomes" id="UP000319514">
    <property type="component" value="Unassembled WGS sequence"/>
</dbReference>
<gene>
    <name evidence="1" type="ORF">FB474_2112</name>
</gene>
<dbReference type="InterPro" id="IPR017517">
    <property type="entry name" value="Maleyloyr_isom"/>
</dbReference>
<dbReference type="EMBL" id="VFOQ01000001">
    <property type="protein sequence ID" value="TQL60715.1"/>
    <property type="molecule type" value="Genomic_DNA"/>
</dbReference>
<accession>A0A542ZK39</accession>
<dbReference type="AlphaFoldDB" id="A0A542ZK39"/>